<organism evidence="3 4">
    <name type="scientific">Conyzicola lurida</name>
    <dbReference type="NCBI Taxonomy" id="1172621"/>
    <lineage>
        <taxon>Bacteria</taxon>
        <taxon>Bacillati</taxon>
        <taxon>Actinomycetota</taxon>
        <taxon>Actinomycetes</taxon>
        <taxon>Micrococcales</taxon>
        <taxon>Microbacteriaceae</taxon>
        <taxon>Conyzicola</taxon>
    </lineage>
</organism>
<dbReference type="InterPro" id="IPR022002">
    <property type="entry name" value="ChsH2_Znr"/>
</dbReference>
<dbReference type="PANTHER" id="PTHR34075">
    <property type="entry name" value="BLR3430 PROTEIN"/>
    <property type="match status" value="1"/>
</dbReference>
<sequence length="142" mass="15479">MTIHPSELIVPGPTPTGESEKFWAGCRDGELLLQFCERCEHWVFYPRTVCPHCWSDRLDWRRAAGTGSVRSFTVVHKPGHPGWAVAAPYVVAVIDLAEGPTMLTALVGVEPAGVRVGLPVAVRFETVGEFVLPFFAPVPPTA</sequence>
<dbReference type="InterPro" id="IPR002878">
    <property type="entry name" value="ChsH2_C"/>
</dbReference>
<evidence type="ECO:0000313" key="4">
    <source>
        <dbReference type="Proteomes" id="UP000536685"/>
    </source>
</evidence>
<protein>
    <submittedName>
        <fullName evidence="3">Putative OB-fold protein</fullName>
    </submittedName>
</protein>
<keyword evidence="4" id="KW-1185">Reference proteome</keyword>
<dbReference type="Pfam" id="PF12172">
    <property type="entry name" value="zf-ChsH2"/>
    <property type="match status" value="1"/>
</dbReference>
<dbReference type="AlphaFoldDB" id="A0A841ALS7"/>
<gene>
    <name evidence="3" type="ORF">HD599_000748</name>
</gene>
<evidence type="ECO:0000259" key="1">
    <source>
        <dbReference type="Pfam" id="PF01796"/>
    </source>
</evidence>
<evidence type="ECO:0000259" key="2">
    <source>
        <dbReference type="Pfam" id="PF12172"/>
    </source>
</evidence>
<comment type="caution">
    <text evidence="3">The sequence shown here is derived from an EMBL/GenBank/DDBJ whole genome shotgun (WGS) entry which is preliminary data.</text>
</comment>
<evidence type="ECO:0000313" key="3">
    <source>
        <dbReference type="EMBL" id="MBB5842425.1"/>
    </source>
</evidence>
<accession>A0A841ALS7</accession>
<dbReference type="RefSeq" id="WP_184233751.1">
    <property type="nucleotide sequence ID" value="NZ_JACHMJ010000001.1"/>
</dbReference>
<dbReference type="Pfam" id="PF01796">
    <property type="entry name" value="OB_ChsH2_C"/>
    <property type="match status" value="1"/>
</dbReference>
<dbReference type="Gene3D" id="6.10.30.10">
    <property type="match status" value="1"/>
</dbReference>
<feature type="domain" description="ChsH2 C-terminal OB-fold" evidence="1">
    <location>
        <begin position="60"/>
        <end position="125"/>
    </location>
</feature>
<dbReference type="InterPro" id="IPR052513">
    <property type="entry name" value="Thioester_dehydratase-like"/>
</dbReference>
<reference evidence="3 4" key="1">
    <citation type="submission" date="2020-08" db="EMBL/GenBank/DDBJ databases">
        <title>Sequencing the genomes of 1000 actinobacteria strains.</title>
        <authorList>
            <person name="Klenk H.-P."/>
        </authorList>
    </citation>
    <scope>NUCLEOTIDE SEQUENCE [LARGE SCALE GENOMIC DNA]</scope>
    <source>
        <strain evidence="3 4">DSM 105784</strain>
    </source>
</reference>
<dbReference type="Proteomes" id="UP000536685">
    <property type="component" value="Unassembled WGS sequence"/>
</dbReference>
<dbReference type="InterPro" id="IPR012340">
    <property type="entry name" value="NA-bd_OB-fold"/>
</dbReference>
<dbReference type="EMBL" id="JACHMJ010000001">
    <property type="protein sequence ID" value="MBB5842425.1"/>
    <property type="molecule type" value="Genomic_DNA"/>
</dbReference>
<name>A0A841ALS7_9MICO</name>
<dbReference type="SUPFAM" id="SSF50249">
    <property type="entry name" value="Nucleic acid-binding proteins"/>
    <property type="match status" value="1"/>
</dbReference>
<dbReference type="PANTHER" id="PTHR34075:SF5">
    <property type="entry name" value="BLR3430 PROTEIN"/>
    <property type="match status" value="1"/>
</dbReference>
<feature type="domain" description="ChsH2 rubredoxin-like zinc ribbon" evidence="2">
    <location>
        <begin position="23"/>
        <end position="58"/>
    </location>
</feature>
<proteinExistence type="predicted"/>